<reference evidence="1" key="1">
    <citation type="submission" date="2023-10" db="EMBL/GenBank/DDBJ databases">
        <title>Genome assembly of Pristionchus species.</title>
        <authorList>
            <person name="Yoshida K."/>
            <person name="Sommer R.J."/>
        </authorList>
    </citation>
    <scope>NUCLEOTIDE SEQUENCE</scope>
    <source>
        <strain evidence="1">RS5133</strain>
    </source>
</reference>
<dbReference type="AlphaFoldDB" id="A0AAV5V5E3"/>
<accession>A0AAV5V5E3</accession>
<dbReference type="EMBL" id="BTSY01000002">
    <property type="protein sequence ID" value="GMT13080.1"/>
    <property type="molecule type" value="Genomic_DNA"/>
</dbReference>
<proteinExistence type="predicted"/>
<organism evidence="1 2">
    <name type="scientific">Pristionchus fissidentatus</name>
    <dbReference type="NCBI Taxonomy" id="1538716"/>
    <lineage>
        <taxon>Eukaryota</taxon>
        <taxon>Metazoa</taxon>
        <taxon>Ecdysozoa</taxon>
        <taxon>Nematoda</taxon>
        <taxon>Chromadorea</taxon>
        <taxon>Rhabditida</taxon>
        <taxon>Rhabditina</taxon>
        <taxon>Diplogasteromorpha</taxon>
        <taxon>Diplogasteroidea</taxon>
        <taxon>Neodiplogasteridae</taxon>
        <taxon>Pristionchus</taxon>
    </lineage>
</organism>
<evidence type="ECO:0000313" key="1">
    <source>
        <dbReference type="EMBL" id="GMT13080.1"/>
    </source>
</evidence>
<sequence length="222" mass="24981">ADFKIEDVEVKKEIEEDDSSNVISIPLPTLTDFKMEDVEVKEEEEELVEEKVPEDTSYAVLKPRHPGPKSKVEELAKEAGLPISAKELGSLDRLKSKQFIDSLPEAQRAVARDIRRRVLTNLAAVRHYKKKRKKTDCRNTLRGLIFAAVNEEVVPDQPPSPIRDIPVVGPPIKCSCCNFLHVSGAEMVRHFREHHPSEPAASVLYLSIRGQLTCGWNHDSAK</sequence>
<comment type="caution">
    <text evidence="1">The sequence shown here is derived from an EMBL/GenBank/DDBJ whole genome shotgun (WGS) entry which is preliminary data.</text>
</comment>
<evidence type="ECO:0000313" key="2">
    <source>
        <dbReference type="Proteomes" id="UP001432322"/>
    </source>
</evidence>
<dbReference type="Proteomes" id="UP001432322">
    <property type="component" value="Unassembled WGS sequence"/>
</dbReference>
<feature type="non-terminal residue" evidence="1">
    <location>
        <position position="1"/>
    </location>
</feature>
<evidence type="ECO:0008006" key="3">
    <source>
        <dbReference type="Google" id="ProtNLM"/>
    </source>
</evidence>
<name>A0AAV5V5E3_9BILA</name>
<dbReference type="Gene3D" id="1.10.880.10">
    <property type="entry name" value="Transcription factor, Skn-1-like, DNA-binding domain"/>
    <property type="match status" value="1"/>
</dbReference>
<keyword evidence="2" id="KW-1185">Reference proteome</keyword>
<protein>
    <recommendedName>
        <fullName evidence="3">C2H2-type domain-containing protein</fullName>
    </recommendedName>
</protein>
<gene>
    <name evidence="1" type="ORF">PFISCL1PPCAC_4377</name>
</gene>